<dbReference type="Pfam" id="PF05860">
    <property type="entry name" value="TPS"/>
    <property type="match status" value="1"/>
</dbReference>
<dbReference type="EMBL" id="UOFV01000506">
    <property type="protein sequence ID" value="VAX04950.1"/>
    <property type="molecule type" value="Genomic_DNA"/>
</dbReference>
<organism evidence="2">
    <name type="scientific">hydrothermal vent metagenome</name>
    <dbReference type="NCBI Taxonomy" id="652676"/>
    <lineage>
        <taxon>unclassified sequences</taxon>
        <taxon>metagenomes</taxon>
        <taxon>ecological metagenomes</taxon>
    </lineage>
</organism>
<protein>
    <submittedName>
        <fullName evidence="2">Large exoproteins involved in heme utilization or adhesion</fullName>
    </submittedName>
</protein>
<accession>A0A3B1B3T2</accession>
<sequence>MNKKHTPLKRVTSRRVNFAFTVLCGLSISGTPQAAPQGGQVSAGSGSIQASGNITQINQNSQQLVIDWDSFNVGLNESVNFLQPNSSAAVLNRIYDQNPSQIFGNINANGRVFLSNPNGMIFGANSQVNVGSLFATTLGINNDAFMSGRYNFSAVSDGGAIVNHGLLNAATGGSVSLVADAVDNQGEIIAHYGYVNLASGRTAAIDFDGDGFIHFEIDGEVLDNATGKTTGVNNSGIIRADGGEVLLTARHAQDVFERAINNDGLIEAGRMLNEGGVIRLVGTGGDVVHSGVINVSGLDSDSTGGEVQILGDRVGLFDAAVVDASGSSGGGTVLVGGDFQGNNSAIPNASQTLVSRDSRIIADAQQSGDGGRVIIWADGYTRFLGDISATGGALAGNGGFVEVSGKQQLGFDGQVDTSANNGAVGQLLLDPTNIVVDSPSNPSGVAITDVDNFSDNSTCTDCTISAVTLVAANADITLQATNNITFSEDLTLNADNNLVAEAENNIIIDAGITVATQGTGGITLTADADNNGSGNATMNTGSALQTAGGDVAINASGNIGLAGIDAGAGSVAITTGAGDIISNSSSVSAGTLNLSAVNGDIGTSTKQINTTVTTLSADTSTGGGDISVTETDTINLAMINAGTGEINITATDIKAATDTNGNNISALTATPLTLVASAGGIGASDNKINTTTGAMSLTTGGTAAAGDIYIVESNSLNTSDITLNTLTGDITPANNIQTVDITADSLNLNADFGDANDHLLLTASTGGISGNSTLSSNDLTLTADTAGQAVGSSGTPVNTAVSGNLTASASNGTGGVYLSNTGALSIAGINAGIGNVELTATGAITESIANTTVDVTAASLSILDAAGVGAVTSNGALDLAVDSLSIAQSTPGAIYLTEADNIGLGVIDGSGQTVYLSAAGNITSNSSAINVTDLTLITTGNGSAIGATGAANTINTTVTGSLTATASTGNGGIYLSNTGALSIASVNAGTGDVGLTATGAIVDSSLDTGVDVSGAAISLDGAGIGLGTTVADALNISGSTLAATSTSGAIYLTEADNIGLGVIDGSGQTVYLSAAGNITNSGSDIDATNLMLIATAGGIGVASNVINTTTTGILSLTTGGVGAAGDIYVVENNSLSTSNINLNTASNDTQTVDISAAEIILDAAFGNAEDHLLLTASTGSISGSARLTSNNLTLTADAAGQAIGSSGTAISTSINGNFNASANNGAGGIYLANVGTLAVANVDAGVGDVGLTATDVMTIGMGTASLSSIGSQRYTAPTINLYASLFTSNSAIALNGDVRLFNPVSLDTNTGGGDIVITGGVDSDDSSVDGLSIRAGTGNVDLLGGIGQIANLYGLDVTTNGTLLLTGNITTNASDISLSASQISLADTMIGLSTGNGPGNISLSGNVDSVSSGSTQLTLQAGSSVTGGGDVDLSNAVVGSLISFNNLYAEGSNLLLNDVTTNYSQVYVGPTTISGDATFAVTSTDANSDIRFLSSVTGSSTNNLSITASSNLGRIVISNGINNVNNLSISGETVTFGAPASIIASDSINLTLGGASSILYLDAFGAEGLSNNTDLLSISTLGSIDVDGVTINSALTLSATGGSSSQIVFSADSEFTGNLTVLADDGIKVNARIATTSTGADINLNSDANNTAETNDNILFAAADISSGGSLIMSATNGGIELQGGTTTATGTTVLNIPNGGLDISGISVDGQSDPSLIYILDIVTNNDVRLGDIGQNNLIDSLSVTTANNNVYLYGDISTRRGGGVDLGSDITSVILADDVSIDTTTGNGSVSLTALEGAYSLNINSGNGGISLTAIGQNTALTALTVTNQGTTALTGNITTSAIGGVDFSGARDIDITGDISLTARNGGTINLAGGTVDGDAGLVLVSSGTTRVGGALNLINGELDLRNASNIVVDNDFTLTSTSATLGGSITTSSGVGSVDLSGAGAIVLNNNLLLDTSASDAAIDISGVDITGNSSLSLVSGAGDITLNNMTDLTSISISGSGLTTLAGNLTTTGTGGVDLGSASNILLGTNVSIDTTTNSGRIDLTGGGIEGPNSLTITTNEGAILLGDMGQSVALSALTINSTGVTTFDNAVISTQGSGINLTAATDVNITGDVVFNSSSGSGAVYLDGGAVDGAGGLTVNVNRGDLFLGAVGQDVPLAYLTLSGDGLNQVAGNISTLGNVDFSAANIDSIDPAIDLLINAGSGDISLAEVGATVPFLSLTLITSGNVNLSDNITTQGTGIDFTGAGSVILSDGSDITIDTSQADDGAILLNSGLSIDGNGSLNLLANLGDIELGDIGQTTAITALTTSSNGATTLAGAVTSTGDINISTGSIAQNGNITSTAGSLAIVSTADIVMAETAMSTTSNQPVNYTSTTGDIYVAQIDAGNGAVTLDAPQGNVYSSLGDNINLALSQPNITASTATINSGGAIGRSSASGITIDATSSIQLTFGADIAYINNVQGVPVQSSGRVIDVLADRKAMAAVGHSGGLEADALAQTAGDFAILPQEQSLFLIAGPNNQFAAQYDDAEVISIINPDVPTLLHTKDAWIFKRPEEKDEKDKRRGASWF</sequence>
<reference evidence="2" key="1">
    <citation type="submission" date="2018-06" db="EMBL/GenBank/DDBJ databases">
        <authorList>
            <person name="Zhirakovskaya E."/>
        </authorList>
    </citation>
    <scope>NUCLEOTIDE SEQUENCE</scope>
</reference>
<evidence type="ECO:0000313" key="2">
    <source>
        <dbReference type="EMBL" id="VAX04950.1"/>
    </source>
</evidence>
<gene>
    <name evidence="2" type="ORF">MNBD_GAMMA19-328</name>
</gene>
<dbReference type="InterPro" id="IPR011050">
    <property type="entry name" value="Pectin_lyase_fold/virulence"/>
</dbReference>
<evidence type="ECO:0000259" key="1">
    <source>
        <dbReference type="SMART" id="SM00912"/>
    </source>
</evidence>
<dbReference type="InterPro" id="IPR050909">
    <property type="entry name" value="Bact_Autotransporter_VF"/>
</dbReference>
<name>A0A3B1B3T2_9ZZZZ</name>
<dbReference type="NCBIfam" id="TIGR01901">
    <property type="entry name" value="adhes_NPXG"/>
    <property type="match status" value="1"/>
</dbReference>
<dbReference type="SMART" id="SM00912">
    <property type="entry name" value="Haemagg_act"/>
    <property type="match status" value="1"/>
</dbReference>
<proteinExistence type="predicted"/>
<dbReference type="SUPFAM" id="SSF51126">
    <property type="entry name" value="Pectin lyase-like"/>
    <property type="match status" value="1"/>
</dbReference>
<dbReference type="InterPro" id="IPR008638">
    <property type="entry name" value="FhaB/CdiA-like_TPS"/>
</dbReference>
<feature type="domain" description="Filamentous haemagglutinin FhaB/tRNA nuclease CdiA-like TPS" evidence="1">
    <location>
        <begin position="32"/>
        <end position="144"/>
    </location>
</feature>
<dbReference type="PANTHER" id="PTHR12338">
    <property type="entry name" value="AUTOTRANSPORTER"/>
    <property type="match status" value="1"/>
</dbReference>
<dbReference type="Gene3D" id="2.160.20.10">
    <property type="entry name" value="Single-stranded right-handed beta-helix, Pectin lyase-like"/>
    <property type="match status" value="1"/>
</dbReference>
<dbReference type="PANTHER" id="PTHR12338:SF5">
    <property type="entry name" value="ANTIGEN 43-RELATED"/>
    <property type="match status" value="1"/>
</dbReference>
<dbReference type="InterPro" id="IPR012334">
    <property type="entry name" value="Pectin_lyas_fold"/>
</dbReference>